<evidence type="ECO:0000256" key="2">
    <source>
        <dbReference type="SAM" id="SignalP"/>
    </source>
</evidence>
<dbReference type="PANTHER" id="PTHR33390:SF1">
    <property type="entry name" value="STRESS UP-REGULATED NOD 19 PROTEIN"/>
    <property type="match status" value="1"/>
</dbReference>
<feature type="signal peptide" evidence="2">
    <location>
        <begin position="1"/>
        <end position="23"/>
    </location>
</feature>
<reference evidence="3 4" key="1">
    <citation type="journal article" date="2013" name="Proc. Natl. Acad. Sci. U.S.A.">
        <title>Fine-scale variation in meiotic recombination in Mimulus inferred from population shotgun sequencing.</title>
        <authorList>
            <person name="Hellsten U."/>
            <person name="Wright K.M."/>
            <person name="Jenkins J."/>
            <person name="Shu S."/>
            <person name="Yuan Y."/>
            <person name="Wessler S.R."/>
            <person name="Schmutz J."/>
            <person name="Willis J.H."/>
            <person name="Rokhsar D.S."/>
        </authorList>
    </citation>
    <scope>NUCLEOTIDE SEQUENCE [LARGE SCALE GENOMIC DNA]</scope>
    <source>
        <strain evidence="4">cv. DUN x IM62</strain>
    </source>
</reference>
<keyword evidence="4" id="KW-1185">Reference proteome</keyword>
<keyword evidence="1" id="KW-1133">Transmembrane helix</keyword>
<keyword evidence="1" id="KW-0812">Transmembrane</keyword>
<keyword evidence="2" id="KW-0732">Signal</keyword>
<dbReference type="eggNOG" id="ENOG502QRR9">
    <property type="taxonomic scope" value="Eukaryota"/>
</dbReference>
<dbReference type="EMBL" id="KI632119">
    <property type="protein sequence ID" value="EYU24544.1"/>
    <property type="molecule type" value="Genomic_DNA"/>
</dbReference>
<dbReference type="PANTHER" id="PTHR33390">
    <property type="entry name" value="STRESS UP-REGULATED NOD 19 PROTEIN"/>
    <property type="match status" value="1"/>
</dbReference>
<evidence type="ECO:0000256" key="1">
    <source>
        <dbReference type="SAM" id="Phobius"/>
    </source>
</evidence>
<protein>
    <submittedName>
        <fullName evidence="3">Uncharacterized protein</fullName>
    </submittedName>
</protein>
<dbReference type="InterPro" id="IPR011692">
    <property type="entry name" value="Stress_up-reg_Nod19"/>
</dbReference>
<dbReference type="Proteomes" id="UP000030748">
    <property type="component" value="Unassembled WGS sequence"/>
</dbReference>
<feature type="chain" id="PRO_5001507085" evidence="2">
    <location>
        <begin position="24"/>
        <end position="396"/>
    </location>
</feature>
<dbReference type="STRING" id="4155.A0A022QAC2"/>
<organism evidence="3 4">
    <name type="scientific">Erythranthe guttata</name>
    <name type="common">Yellow monkey flower</name>
    <name type="synonym">Mimulus guttatus</name>
    <dbReference type="NCBI Taxonomy" id="4155"/>
    <lineage>
        <taxon>Eukaryota</taxon>
        <taxon>Viridiplantae</taxon>
        <taxon>Streptophyta</taxon>
        <taxon>Embryophyta</taxon>
        <taxon>Tracheophyta</taxon>
        <taxon>Spermatophyta</taxon>
        <taxon>Magnoliopsida</taxon>
        <taxon>eudicotyledons</taxon>
        <taxon>Gunneridae</taxon>
        <taxon>Pentapetalae</taxon>
        <taxon>asterids</taxon>
        <taxon>lamiids</taxon>
        <taxon>Lamiales</taxon>
        <taxon>Phrymaceae</taxon>
        <taxon>Erythranthe</taxon>
    </lineage>
</organism>
<gene>
    <name evidence="3" type="ORF">MIMGU_mgv1a007758mg</name>
</gene>
<evidence type="ECO:0000313" key="3">
    <source>
        <dbReference type="EMBL" id="EYU24544.1"/>
    </source>
</evidence>
<dbReference type="Pfam" id="PF07712">
    <property type="entry name" value="SURNod19"/>
    <property type="match status" value="1"/>
</dbReference>
<accession>A0A022QAC2</accession>
<feature type="transmembrane region" description="Helical" evidence="1">
    <location>
        <begin position="361"/>
        <end position="382"/>
    </location>
</feature>
<evidence type="ECO:0000313" key="4">
    <source>
        <dbReference type="Proteomes" id="UP000030748"/>
    </source>
</evidence>
<name>A0A022QAC2_ERYGU</name>
<dbReference type="AlphaFoldDB" id="A0A022QAC2"/>
<keyword evidence="1" id="KW-0472">Membrane</keyword>
<sequence>MADYSCILISGLLLFLLLQSSQSESNTYLHHWVLQRYYHQINGSDFILVKNSGLCGTGLTQYFGLGAETRKTETHIPDPYGIEAGGNIPAAGYEEGWFLNVHAIDTRGAHDRLACTECGCDLYNVTVDEYGVTVPREYKGGVRCCHDGTRCPVREGIFFSGVAERSLYLRYTVKYVEWNPLIVPVKIYILDVSDVWTTVDGSRGSAETHNCVVEYDIEPCPNSVANDGCVHTKTLSASLPSGGDVIYGVGHQHAGATGIALYGEGGRLICWSNPIYGTGEEAGNEAGYVVGMSTCYPTPGSLKISSGEKLTLVSNYSNAQSHTGVMGFFYLLIADSSPKSNPLRLYAPSDEVWKNAKLSDFVWPIVVLGVVVVAAVVVFVVLKGRSGRGEDYEAML</sequence>
<proteinExistence type="predicted"/>